<dbReference type="AlphaFoldDB" id="A0A6G1KJP8"/>
<keyword evidence="3" id="KW-1185">Reference proteome</keyword>
<evidence type="ECO:0000313" key="2">
    <source>
        <dbReference type="EMBL" id="KAF2713010.1"/>
    </source>
</evidence>
<dbReference type="InterPro" id="IPR036389">
    <property type="entry name" value="RNase_III_sf"/>
</dbReference>
<proteinExistence type="predicted"/>
<dbReference type="PROSITE" id="PS50142">
    <property type="entry name" value="RNASE_3_2"/>
    <property type="match status" value="1"/>
</dbReference>
<dbReference type="SUPFAM" id="SSF69065">
    <property type="entry name" value="RNase III domain-like"/>
    <property type="match status" value="1"/>
</dbReference>
<dbReference type="Proteomes" id="UP000799428">
    <property type="component" value="Unassembled WGS sequence"/>
</dbReference>
<name>A0A6G1KJP8_9PLEO</name>
<feature type="domain" description="RNase III" evidence="1">
    <location>
        <begin position="9"/>
        <end position="138"/>
    </location>
</feature>
<dbReference type="Pfam" id="PF14622">
    <property type="entry name" value="Ribonucleas_3_3"/>
    <property type="match status" value="1"/>
</dbReference>
<accession>A0A6G1KJP8</accession>
<sequence length="173" mass="18634">FTMSIDSKVTQAETILGYIFTHKLLCAEAIQMSAPREYVLMAGETRFVENNKRLAVLGDTALANALCKLWYQKRDVLAAAWTELRNDILGNAGLSQRGDDLGIGSLVISSHGYNGPASAKMVATTFEALVGAVYLDGGDDAVMHVVEHLGLNQHPSLQNRTQAATALLDPIFG</sequence>
<dbReference type="InterPro" id="IPR000999">
    <property type="entry name" value="RNase_III_dom"/>
</dbReference>
<dbReference type="CDD" id="cd00593">
    <property type="entry name" value="RIBOc"/>
    <property type="match status" value="1"/>
</dbReference>
<evidence type="ECO:0000259" key="1">
    <source>
        <dbReference type="PROSITE" id="PS50142"/>
    </source>
</evidence>
<dbReference type="GO" id="GO:0006396">
    <property type="term" value="P:RNA processing"/>
    <property type="evidence" value="ECO:0007669"/>
    <property type="project" value="InterPro"/>
</dbReference>
<dbReference type="Gene3D" id="1.10.1520.10">
    <property type="entry name" value="Ribonuclease III domain"/>
    <property type="match status" value="1"/>
</dbReference>
<dbReference type="GO" id="GO:0004525">
    <property type="term" value="F:ribonuclease III activity"/>
    <property type="evidence" value="ECO:0007669"/>
    <property type="project" value="InterPro"/>
</dbReference>
<reference evidence="2" key="1">
    <citation type="journal article" date="2020" name="Stud. Mycol.">
        <title>101 Dothideomycetes genomes: a test case for predicting lifestyles and emergence of pathogens.</title>
        <authorList>
            <person name="Haridas S."/>
            <person name="Albert R."/>
            <person name="Binder M."/>
            <person name="Bloem J."/>
            <person name="Labutti K."/>
            <person name="Salamov A."/>
            <person name="Andreopoulos B."/>
            <person name="Baker S."/>
            <person name="Barry K."/>
            <person name="Bills G."/>
            <person name="Bluhm B."/>
            <person name="Cannon C."/>
            <person name="Castanera R."/>
            <person name="Culley D."/>
            <person name="Daum C."/>
            <person name="Ezra D."/>
            <person name="Gonzalez J."/>
            <person name="Henrissat B."/>
            <person name="Kuo A."/>
            <person name="Liang C."/>
            <person name="Lipzen A."/>
            <person name="Lutzoni F."/>
            <person name="Magnuson J."/>
            <person name="Mondo S."/>
            <person name="Nolan M."/>
            <person name="Ohm R."/>
            <person name="Pangilinan J."/>
            <person name="Park H.-J."/>
            <person name="Ramirez L."/>
            <person name="Alfaro M."/>
            <person name="Sun H."/>
            <person name="Tritt A."/>
            <person name="Yoshinaga Y."/>
            <person name="Zwiers L.-H."/>
            <person name="Turgeon B."/>
            <person name="Goodwin S."/>
            <person name="Spatafora J."/>
            <person name="Crous P."/>
            <person name="Grigoriev I."/>
        </authorList>
    </citation>
    <scope>NUCLEOTIDE SEQUENCE</scope>
    <source>
        <strain evidence="2">CBS 279.74</strain>
    </source>
</reference>
<dbReference type="EMBL" id="MU005765">
    <property type="protein sequence ID" value="KAF2713010.1"/>
    <property type="molecule type" value="Genomic_DNA"/>
</dbReference>
<protein>
    <submittedName>
        <fullName evidence="2">Ribonuclease III</fullName>
    </submittedName>
</protein>
<dbReference type="SMART" id="SM00535">
    <property type="entry name" value="RIBOc"/>
    <property type="match status" value="1"/>
</dbReference>
<evidence type="ECO:0000313" key="3">
    <source>
        <dbReference type="Proteomes" id="UP000799428"/>
    </source>
</evidence>
<feature type="non-terminal residue" evidence="2">
    <location>
        <position position="1"/>
    </location>
</feature>
<gene>
    <name evidence="2" type="ORF">K504DRAFT_368611</name>
</gene>
<organism evidence="2 3">
    <name type="scientific">Pleomassaria siparia CBS 279.74</name>
    <dbReference type="NCBI Taxonomy" id="1314801"/>
    <lineage>
        <taxon>Eukaryota</taxon>
        <taxon>Fungi</taxon>
        <taxon>Dikarya</taxon>
        <taxon>Ascomycota</taxon>
        <taxon>Pezizomycotina</taxon>
        <taxon>Dothideomycetes</taxon>
        <taxon>Pleosporomycetidae</taxon>
        <taxon>Pleosporales</taxon>
        <taxon>Pleomassariaceae</taxon>
        <taxon>Pleomassaria</taxon>
    </lineage>
</organism>
<dbReference type="OrthoDB" id="67027at2759"/>